<evidence type="ECO:0000259" key="5">
    <source>
        <dbReference type="PROSITE" id="PS51063"/>
    </source>
</evidence>
<evidence type="ECO:0000256" key="2">
    <source>
        <dbReference type="ARBA" id="ARBA00023125"/>
    </source>
</evidence>
<dbReference type="InterPro" id="IPR012318">
    <property type="entry name" value="HTH_CRP"/>
</dbReference>
<keyword evidence="3" id="KW-0804">Transcription</keyword>
<evidence type="ECO:0000256" key="1">
    <source>
        <dbReference type="ARBA" id="ARBA00023015"/>
    </source>
</evidence>
<dbReference type="Pfam" id="PF13545">
    <property type="entry name" value="HTH_Crp_2"/>
    <property type="match status" value="1"/>
</dbReference>
<dbReference type="PROSITE" id="PS51063">
    <property type="entry name" value="HTH_CRP_2"/>
    <property type="match status" value="1"/>
</dbReference>
<dbReference type="PANTHER" id="PTHR24567:SF74">
    <property type="entry name" value="HTH-TYPE TRANSCRIPTIONAL REGULATOR ARCR"/>
    <property type="match status" value="1"/>
</dbReference>
<reference evidence="6 7" key="1">
    <citation type="submission" date="2016-10" db="EMBL/GenBank/DDBJ databases">
        <authorList>
            <person name="de Groot N.N."/>
        </authorList>
    </citation>
    <scope>NUCLEOTIDE SEQUENCE [LARGE SCALE GENOMIC DNA]</scope>
    <source>
        <strain evidence="6 7">DSM 23421</strain>
    </source>
</reference>
<dbReference type="SMART" id="SM00419">
    <property type="entry name" value="HTH_CRP"/>
    <property type="match status" value="1"/>
</dbReference>
<dbReference type="GO" id="GO:0016301">
    <property type="term" value="F:kinase activity"/>
    <property type="evidence" value="ECO:0007669"/>
    <property type="project" value="UniProtKB-KW"/>
</dbReference>
<keyword evidence="1" id="KW-0805">Transcription regulation</keyword>
<evidence type="ECO:0000259" key="4">
    <source>
        <dbReference type="PROSITE" id="PS50042"/>
    </source>
</evidence>
<dbReference type="InterPro" id="IPR018490">
    <property type="entry name" value="cNMP-bd_dom_sf"/>
</dbReference>
<name>A0A1G7C8W6_9FLAO</name>
<dbReference type="SUPFAM" id="SSF46785">
    <property type="entry name" value="Winged helix' DNA-binding domain"/>
    <property type="match status" value="1"/>
</dbReference>
<dbReference type="SUPFAM" id="SSF51206">
    <property type="entry name" value="cAMP-binding domain-like"/>
    <property type="match status" value="1"/>
</dbReference>
<dbReference type="InterPro" id="IPR036390">
    <property type="entry name" value="WH_DNA-bd_sf"/>
</dbReference>
<dbReference type="Proteomes" id="UP000199109">
    <property type="component" value="Unassembled WGS sequence"/>
</dbReference>
<keyword evidence="2" id="KW-0238">DNA-binding</keyword>
<keyword evidence="6" id="KW-0808">Transferase</keyword>
<sequence length="249" mass="28908">MLHINILFITFEFYSFMKNFFDQFDFQSNRLFGELNSAETRFVHKVMETLPIKKGGMLFYEEGIPTGVFQLKSGRAKKFKRGFSGEEQIFYIYTKEDVLGYHALLGEERYQDSCEALEDLEVNFISKSNFLKLLDDIPRLKQAVVKNISHEFGVLANTIAVLAQKDQNTRLAIFLLLLENKFNQFNGYSAGIDLTREDLSNFIGTSPESLGRSLKQFKDDGIIEIEKRIIYIKNREMLLQFLNLDLTML</sequence>
<dbReference type="GO" id="GO:0003677">
    <property type="term" value="F:DNA binding"/>
    <property type="evidence" value="ECO:0007669"/>
    <property type="project" value="UniProtKB-KW"/>
</dbReference>
<gene>
    <name evidence="6" type="ORF">SAMN05421636_104465</name>
</gene>
<feature type="domain" description="Cyclic nucleotide-binding" evidence="4">
    <location>
        <begin position="31"/>
        <end position="151"/>
    </location>
</feature>
<dbReference type="CDD" id="cd00038">
    <property type="entry name" value="CAP_ED"/>
    <property type="match status" value="1"/>
</dbReference>
<dbReference type="InterPro" id="IPR036388">
    <property type="entry name" value="WH-like_DNA-bd_sf"/>
</dbReference>
<evidence type="ECO:0000313" key="7">
    <source>
        <dbReference type="Proteomes" id="UP000199109"/>
    </source>
</evidence>
<dbReference type="PANTHER" id="PTHR24567">
    <property type="entry name" value="CRP FAMILY TRANSCRIPTIONAL REGULATORY PROTEIN"/>
    <property type="match status" value="1"/>
</dbReference>
<accession>A0A1G7C8W6</accession>
<evidence type="ECO:0000313" key="6">
    <source>
        <dbReference type="EMBL" id="SDE35759.1"/>
    </source>
</evidence>
<dbReference type="GO" id="GO:0005829">
    <property type="term" value="C:cytosol"/>
    <property type="evidence" value="ECO:0007669"/>
    <property type="project" value="TreeGrafter"/>
</dbReference>
<dbReference type="Pfam" id="PF00027">
    <property type="entry name" value="cNMP_binding"/>
    <property type="match status" value="1"/>
</dbReference>
<keyword evidence="6" id="KW-0418">Kinase</keyword>
<feature type="domain" description="HTH crp-type" evidence="5">
    <location>
        <begin position="165"/>
        <end position="236"/>
    </location>
</feature>
<dbReference type="Gene3D" id="2.60.120.10">
    <property type="entry name" value="Jelly Rolls"/>
    <property type="match status" value="1"/>
</dbReference>
<dbReference type="EMBL" id="FNAO01000004">
    <property type="protein sequence ID" value="SDE35759.1"/>
    <property type="molecule type" value="Genomic_DNA"/>
</dbReference>
<organism evidence="6 7">
    <name type="scientific">Pricia antarctica</name>
    <dbReference type="NCBI Taxonomy" id="641691"/>
    <lineage>
        <taxon>Bacteria</taxon>
        <taxon>Pseudomonadati</taxon>
        <taxon>Bacteroidota</taxon>
        <taxon>Flavobacteriia</taxon>
        <taxon>Flavobacteriales</taxon>
        <taxon>Flavobacteriaceae</taxon>
        <taxon>Pricia</taxon>
    </lineage>
</organism>
<dbReference type="PROSITE" id="PS50042">
    <property type="entry name" value="CNMP_BINDING_3"/>
    <property type="match status" value="1"/>
</dbReference>
<dbReference type="Gene3D" id="1.10.10.10">
    <property type="entry name" value="Winged helix-like DNA-binding domain superfamily/Winged helix DNA-binding domain"/>
    <property type="match status" value="1"/>
</dbReference>
<proteinExistence type="predicted"/>
<dbReference type="STRING" id="641691.SAMN05421636_104465"/>
<keyword evidence="7" id="KW-1185">Reference proteome</keyword>
<dbReference type="AlphaFoldDB" id="A0A1G7C8W6"/>
<dbReference type="GO" id="GO:0003700">
    <property type="term" value="F:DNA-binding transcription factor activity"/>
    <property type="evidence" value="ECO:0007669"/>
    <property type="project" value="TreeGrafter"/>
</dbReference>
<dbReference type="InterPro" id="IPR014710">
    <property type="entry name" value="RmlC-like_jellyroll"/>
</dbReference>
<evidence type="ECO:0000256" key="3">
    <source>
        <dbReference type="ARBA" id="ARBA00023163"/>
    </source>
</evidence>
<dbReference type="SMART" id="SM00100">
    <property type="entry name" value="cNMP"/>
    <property type="match status" value="1"/>
</dbReference>
<dbReference type="PRINTS" id="PR00034">
    <property type="entry name" value="HTHCRP"/>
</dbReference>
<dbReference type="InterPro" id="IPR000595">
    <property type="entry name" value="cNMP-bd_dom"/>
</dbReference>
<dbReference type="InterPro" id="IPR050397">
    <property type="entry name" value="Env_Response_Regulators"/>
</dbReference>
<protein>
    <submittedName>
        <fullName evidence="6">cAMP-binding domain of CRP or a regulatory subunit of cAMP-dependent protein kinases</fullName>
    </submittedName>
</protein>